<evidence type="ECO:0000313" key="12">
    <source>
        <dbReference type="RefSeq" id="XP_016980199.1"/>
    </source>
</evidence>
<evidence type="ECO:0000313" key="11">
    <source>
        <dbReference type="Proteomes" id="UP001652680"/>
    </source>
</evidence>
<comment type="similarity">
    <text evidence="3 8">Belongs to the glycosyl hydrolase 47 family.</text>
</comment>
<dbReference type="SUPFAM" id="SSF48225">
    <property type="entry name" value="Seven-hairpin glycosidases"/>
    <property type="match status" value="1"/>
</dbReference>
<gene>
    <name evidence="12" type="primary">LOC108045394</name>
    <name evidence="10" type="synonym">108045394</name>
</gene>
<keyword evidence="11" id="KW-1185">Reference proteome</keyword>
<dbReference type="EC" id="3.2.1.-" evidence="8"/>
<dbReference type="Proteomes" id="UP001652680">
    <property type="component" value="Unassembled WGS sequence"/>
</dbReference>
<feature type="binding site" evidence="6">
    <location>
        <position position="508"/>
    </location>
    <ligand>
        <name>Ca(2+)</name>
        <dbReference type="ChEBI" id="CHEBI:29108"/>
    </ligand>
</feature>
<dbReference type="PRINTS" id="PR00747">
    <property type="entry name" value="GLYHDRLASE47"/>
</dbReference>
<dbReference type="GO" id="GO:0005509">
    <property type="term" value="F:calcium ion binding"/>
    <property type="evidence" value="ECO:0007669"/>
    <property type="project" value="InterPro"/>
</dbReference>
<dbReference type="InterPro" id="IPR012341">
    <property type="entry name" value="6hp_glycosidase-like_sf"/>
</dbReference>
<keyword evidence="6" id="KW-0479">Metal-binding</keyword>
<dbReference type="InterPro" id="IPR050749">
    <property type="entry name" value="Glycosyl_Hydrolase_47"/>
</dbReference>
<evidence type="ECO:0000313" key="10">
    <source>
        <dbReference type="EnsemblMetazoa" id="XP_016980199.1"/>
    </source>
</evidence>
<comment type="cofactor">
    <cofactor evidence="1 6">
        <name>Ca(2+)</name>
        <dbReference type="ChEBI" id="CHEBI:29108"/>
    </cofactor>
</comment>
<feature type="disulfide bond" evidence="7">
    <location>
        <begin position="351"/>
        <end position="383"/>
    </location>
</feature>
<accession>A0A6P4EU36</accession>
<proteinExistence type="inferred from homology"/>
<dbReference type="InterPro" id="IPR036026">
    <property type="entry name" value="Seven-hairpin_glycosidases"/>
</dbReference>
<sequence>MYFFYFAIRRAHYKWYTANTTSRIRIVATGIFTAGVLLFTFIQCSALFSLSQEKVVKYTLPKGEDQDEGNPAKMRLKIKQMMLHAWRNYARVVWGTNEFRPVSRRVHAGSDFGTHKLGATIVESLDTLHLMGLFKEVNRSRDWIEKSFSLDRVDEALSVFELTSRLLAPMLTLYSLTGDLLYKDKAIHIADKILPAFDTATRIPRRLVVPKDGSTLTKYLDDVSRTSEFGALHLEFFYLSEITGSSVYKDRVEGIRQRLTTIEKPNGLYPNAFCTKYGKWENYNSSMNRFYDCLLKSYLQSGKVDLQTADLLKNDMLAVAQNLVVINPEGVTYVSDMRNSTLNHRMKQSDCFAGAFFVLGAAETLIKHWEKYAQIGVGIVDTCHDRYWESSTRLGPEAFAFTEEAEKELVPLQRNFYMLRPEVVESYLVLWRMTHDPKYRNWGREIVMAIEKYCRTPNGFTGIMDVNNRSADPDDVQRTFFLGATLKYLYLLFSDDEVISLGEWVFNSAGHFLPIKGANAKYRQHNLTN</sequence>
<dbReference type="GeneID" id="108045394"/>
<keyword evidence="9" id="KW-0472">Membrane</keyword>
<keyword evidence="8" id="KW-0326">Glycosidase</keyword>
<protein>
    <recommendedName>
        <fullName evidence="8">alpha-1,2-Mannosidase</fullName>
        <ecNumber evidence="8">3.2.1.-</ecNumber>
    </recommendedName>
</protein>
<dbReference type="PANTHER" id="PTHR11742:SF6">
    <property type="entry name" value="MANNOSYL-OLIGOSACCHARIDE ALPHA-1,2-MANNOSIDASE IA-RELATED"/>
    <property type="match status" value="1"/>
</dbReference>
<organism evidence="12">
    <name type="scientific">Drosophila rhopaloa</name>
    <name type="common">Fruit fly</name>
    <dbReference type="NCBI Taxonomy" id="1041015"/>
    <lineage>
        <taxon>Eukaryota</taxon>
        <taxon>Metazoa</taxon>
        <taxon>Ecdysozoa</taxon>
        <taxon>Arthropoda</taxon>
        <taxon>Hexapoda</taxon>
        <taxon>Insecta</taxon>
        <taxon>Pterygota</taxon>
        <taxon>Neoptera</taxon>
        <taxon>Endopterygota</taxon>
        <taxon>Diptera</taxon>
        <taxon>Brachycera</taxon>
        <taxon>Muscomorpha</taxon>
        <taxon>Ephydroidea</taxon>
        <taxon>Drosophilidae</taxon>
        <taxon>Drosophila</taxon>
        <taxon>Sophophora</taxon>
    </lineage>
</organism>
<keyword evidence="5 7" id="KW-1015">Disulfide bond</keyword>
<dbReference type="GO" id="GO:0005975">
    <property type="term" value="P:carbohydrate metabolic process"/>
    <property type="evidence" value="ECO:0007669"/>
    <property type="project" value="InterPro"/>
</dbReference>
<reference evidence="10" key="3">
    <citation type="submission" date="2025-05" db="UniProtKB">
        <authorList>
            <consortium name="EnsemblMetazoa"/>
        </authorList>
    </citation>
    <scope>IDENTIFICATION</scope>
</reference>
<keyword evidence="4 8" id="KW-0378">Hydrolase</keyword>
<evidence type="ECO:0000256" key="1">
    <source>
        <dbReference type="ARBA" id="ARBA00001913"/>
    </source>
</evidence>
<evidence type="ECO:0000256" key="5">
    <source>
        <dbReference type="ARBA" id="ARBA00023157"/>
    </source>
</evidence>
<dbReference type="OrthoDB" id="8118055at2759"/>
<evidence type="ECO:0000256" key="4">
    <source>
        <dbReference type="ARBA" id="ARBA00022801"/>
    </source>
</evidence>
<dbReference type="Gene3D" id="1.50.10.10">
    <property type="match status" value="1"/>
</dbReference>
<keyword evidence="9" id="KW-0812">Transmembrane</keyword>
<dbReference type="GO" id="GO:0000139">
    <property type="term" value="C:Golgi membrane"/>
    <property type="evidence" value="ECO:0007669"/>
    <property type="project" value="TreeGrafter"/>
</dbReference>
<keyword evidence="6" id="KW-0106">Calcium</keyword>
<dbReference type="Pfam" id="PF01532">
    <property type="entry name" value="Glyco_hydro_47"/>
    <property type="match status" value="1"/>
</dbReference>
<dbReference type="GO" id="GO:0005783">
    <property type="term" value="C:endoplasmic reticulum"/>
    <property type="evidence" value="ECO:0007669"/>
    <property type="project" value="TreeGrafter"/>
</dbReference>
<evidence type="ECO:0000256" key="8">
    <source>
        <dbReference type="RuleBase" id="RU361193"/>
    </source>
</evidence>
<evidence type="ECO:0000256" key="3">
    <source>
        <dbReference type="ARBA" id="ARBA00007658"/>
    </source>
</evidence>
<evidence type="ECO:0000256" key="7">
    <source>
        <dbReference type="PIRSR" id="PIRSR601382-3"/>
    </source>
</evidence>
<evidence type="ECO:0000256" key="2">
    <source>
        <dbReference type="ARBA" id="ARBA00004922"/>
    </source>
</evidence>
<dbReference type="AlphaFoldDB" id="A0A6P4EU36"/>
<comment type="pathway">
    <text evidence="2">Protein modification; protein glycosylation.</text>
</comment>
<dbReference type="GO" id="GO:0004571">
    <property type="term" value="F:mannosyl-oligosaccharide 1,2-alpha-mannosidase activity"/>
    <property type="evidence" value="ECO:0007669"/>
    <property type="project" value="InterPro"/>
</dbReference>
<evidence type="ECO:0000256" key="9">
    <source>
        <dbReference type="SAM" id="Phobius"/>
    </source>
</evidence>
<reference evidence="11" key="1">
    <citation type="journal article" date="2021" name="Elife">
        <title>Highly contiguous assemblies of 101 drosophilid genomes.</title>
        <authorList>
            <person name="Kim B.Y."/>
            <person name="Wang J.R."/>
            <person name="Miller D.E."/>
            <person name="Barmina O."/>
            <person name="Delaney E."/>
            <person name="Thompson A."/>
            <person name="Comeault A.A."/>
            <person name="Peede D."/>
            <person name="D'Agostino E.R."/>
            <person name="Pelaez J."/>
            <person name="Aguilar J.M."/>
            <person name="Haji D."/>
            <person name="Matsunaga T."/>
            <person name="Armstrong E.E."/>
            <person name="Zych M."/>
            <person name="Ogawa Y."/>
            <person name="Stamenkovic-Radak M."/>
            <person name="Jelic M."/>
            <person name="Veselinovic M.S."/>
            <person name="Tanaskovic M."/>
            <person name="Eric P."/>
            <person name="Gao J.J."/>
            <person name="Katoh T.K."/>
            <person name="Toda M.J."/>
            <person name="Watabe H."/>
            <person name="Watada M."/>
            <person name="Davis J.S."/>
            <person name="Moyle L.C."/>
            <person name="Manoli G."/>
            <person name="Bertolini E."/>
            <person name="Kostal V."/>
            <person name="Hawley R.S."/>
            <person name="Takahashi A."/>
            <person name="Jones C.D."/>
            <person name="Price D.K."/>
            <person name="Whiteman N."/>
            <person name="Kopp A."/>
            <person name="Matute D.R."/>
            <person name="Petrov D.A."/>
        </authorList>
    </citation>
    <scope>NUCLEOTIDE SEQUENCE [LARGE SCALE GENOMIC DNA]</scope>
</reference>
<dbReference type="EnsemblMetazoa" id="XM_017124710.1">
    <property type="protein sequence ID" value="XP_016980199.1"/>
    <property type="gene ID" value="LOC108045394"/>
</dbReference>
<dbReference type="CTD" id="318624"/>
<name>A0A6P4EU36_DRORH</name>
<evidence type="ECO:0000256" key="6">
    <source>
        <dbReference type="PIRSR" id="PIRSR601382-2"/>
    </source>
</evidence>
<reference evidence="12" key="2">
    <citation type="submission" date="2025-04" db="UniProtKB">
        <authorList>
            <consortium name="RefSeq"/>
        </authorList>
    </citation>
    <scope>IDENTIFICATION</scope>
</reference>
<dbReference type="PANTHER" id="PTHR11742">
    <property type="entry name" value="MANNOSYL-OLIGOSACCHARIDE ALPHA-1,2-MANNOSIDASE-RELATED"/>
    <property type="match status" value="1"/>
</dbReference>
<feature type="transmembrane region" description="Helical" evidence="9">
    <location>
        <begin position="24"/>
        <end position="42"/>
    </location>
</feature>
<keyword evidence="9" id="KW-1133">Transmembrane helix</keyword>
<dbReference type="InterPro" id="IPR001382">
    <property type="entry name" value="Glyco_hydro_47"/>
</dbReference>
<dbReference type="RefSeq" id="XP_016980199.1">
    <property type="nucleotide sequence ID" value="XM_017124710.1"/>
</dbReference>